<name>A0A1W1ULT9_9DEIO</name>
<keyword evidence="2" id="KW-1185">Reference proteome</keyword>
<proteinExistence type="predicted"/>
<evidence type="ECO:0000313" key="2">
    <source>
        <dbReference type="Proteomes" id="UP000192582"/>
    </source>
</evidence>
<organism evidence="1 2">
    <name type="scientific">Deinococcus hopiensis KR-140</name>
    <dbReference type="NCBI Taxonomy" id="695939"/>
    <lineage>
        <taxon>Bacteria</taxon>
        <taxon>Thermotogati</taxon>
        <taxon>Deinococcota</taxon>
        <taxon>Deinococci</taxon>
        <taxon>Deinococcales</taxon>
        <taxon>Deinococcaceae</taxon>
        <taxon>Deinococcus</taxon>
    </lineage>
</organism>
<sequence>MDFTILLQDLRLAVRRLSAGEITAEFTKWGIP</sequence>
<dbReference type="EMBL" id="FWWU01000005">
    <property type="protein sequence ID" value="SMB81983.1"/>
    <property type="molecule type" value="Genomic_DNA"/>
</dbReference>
<evidence type="ECO:0000313" key="1">
    <source>
        <dbReference type="EMBL" id="SMB81983.1"/>
    </source>
</evidence>
<protein>
    <submittedName>
        <fullName evidence="1">Uncharacterized protein</fullName>
    </submittedName>
</protein>
<gene>
    <name evidence="1" type="ORF">SAMN00790413_04802</name>
</gene>
<reference evidence="1 2" key="1">
    <citation type="submission" date="2017-04" db="EMBL/GenBank/DDBJ databases">
        <authorList>
            <person name="Afonso C.L."/>
            <person name="Miller P.J."/>
            <person name="Scott M.A."/>
            <person name="Spackman E."/>
            <person name="Goraichik I."/>
            <person name="Dimitrov K.M."/>
            <person name="Suarez D.L."/>
            <person name="Swayne D.E."/>
        </authorList>
    </citation>
    <scope>NUCLEOTIDE SEQUENCE [LARGE SCALE GENOMIC DNA]</scope>
    <source>
        <strain evidence="1 2">KR-140</strain>
    </source>
</reference>
<dbReference type="STRING" id="695939.SAMN00790413_04802"/>
<dbReference type="Proteomes" id="UP000192582">
    <property type="component" value="Unassembled WGS sequence"/>
</dbReference>
<accession>A0A1W1ULT9</accession>
<dbReference type="AlphaFoldDB" id="A0A1W1ULT9"/>